<organism evidence="1 2">
    <name type="scientific">Marinomonas arenicola</name>
    <dbReference type="NCBI Taxonomy" id="569601"/>
    <lineage>
        <taxon>Bacteria</taxon>
        <taxon>Pseudomonadati</taxon>
        <taxon>Pseudomonadota</taxon>
        <taxon>Gammaproteobacteria</taxon>
        <taxon>Oceanospirillales</taxon>
        <taxon>Oceanospirillaceae</taxon>
        <taxon>Marinomonas</taxon>
    </lineage>
</organism>
<protein>
    <submittedName>
        <fullName evidence="1">DUF1289 domain-containing protein</fullName>
    </submittedName>
</protein>
<dbReference type="PANTHER" id="PTHR35175:SF2">
    <property type="entry name" value="DUF1289 DOMAIN-CONTAINING PROTEIN"/>
    <property type="match status" value="1"/>
</dbReference>
<gene>
    <name evidence="1" type="ORF">V6242_12220</name>
</gene>
<accession>A0ABU9G600</accession>
<proteinExistence type="predicted"/>
<reference evidence="1 2" key="1">
    <citation type="submission" date="2024-02" db="EMBL/GenBank/DDBJ databases">
        <title>Bacteria isolated from the canopy kelp, Nereocystis luetkeana.</title>
        <authorList>
            <person name="Pfister C.A."/>
            <person name="Younker I.T."/>
            <person name="Light S.H."/>
        </authorList>
    </citation>
    <scope>NUCLEOTIDE SEQUENCE [LARGE SCALE GENOMIC DNA]</scope>
    <source>
        <strain evidence="1 2">TI.4.07</strain>
    </source>
</reference>
<dbReference type="Proteomes" id="UP001379949">
    <property type="component" value="Unassembled WGS sequence"/>
</dbReference>
<keyword evidence="2" id="KW-1185">Reference proteome</keyword>
<comment type="caution">
    <text evidence="1">The sequence shown here is derived from an EMBL/GenBank/DDBJ whole genome shotgun (WGS) entry which is preliminary data.</text>
</comment>
<dbReference type="EMBL" id="JBAKAR010000010">
    <property type="protein sequence ID" value="MEL0613912.1"/>
    <property type="molecule type" value="Genomic_DNA"/>
</dbReference>
<evidence type="ECO:0000313" key="2">
    <source>
        <dbReference type="Proteomes" id="UP001379949"/>
    </source>
</evidence>
<dbReference type="InterPro" id="IPR010710">
    <property type="entry name" value="DUF1289"/>
</dbReference>
<name>A0ABU9G600_9GAMM</name>
<dbReference type="PANTHER" id="PTHR35175">
    <property type="entry name" value="DUF1289 DOMAIN-CONTAINING PROTEIN"/>
    <property type="match status" value="1"/>
</dbReference>
<evidence type="ECO:0000313" key="1">
    <source>
        <dbReference type="EMBL" id="MEL0613912.1"/>
    </source>
</evidence>
<dbReference type="RefSeq" id="WP_341565268.1">
    <property type="nucleotide sequence ID" value="NZ_JBAKAQ010000008.1"/>
</dbReference>
<dbReference type="Pfam" id="PF06945">
    <property type="entry name" value="DUF1289"/>
    <property type="match status" value="1"/>
</dbReference>
<sequence>MTVSSPCIRQCCLNEKDICLGCFRSLQEILAWSSMSDSEKQHILKDATERKAQASPAFKNTIFDHPK</sequence>